<evidence type="ECO:0000313" key="10">
    <source>
        <dbReference type="Proteomes" id="UP000269410"/>
    </source>
</evidence>
<name>A0A3M0Z1C8_9BACT</name>
<dbReference type="Proteomes" id="UP000269410">
    <property type="component" value="Unassembled WGS sequence"/>
</dbReference>
<dbReference type="PANTHER" id="PTHR21198">
    <property type="entry name" value="GLUTAMATE RACEMASE"/>
    <property type="match status" value="1"/>
</dbReference>
<keyword evidence="4 8" id="KW-0573">Peptidoglycan synthesis</keyword>
<evidence type="ECO:0000256" key="6">
    <source>
        <dbReference type="ARBA" id="ARBA00023316"/>
    </source>
</evidence>
<dbReference type="GO" id="GO:0009252">
    <property type="term" value="P:peptidoglycan biosynthetic process"/>
    <property type="evidence" value="ECO:0007669"/>
    <property type="project" value="UniProtKB-UniRule"/>
</dbReference>
<dbReference type="UniPathway" id="UPA00219"/>
<sequence length="257" mass="28380">MKIGLFDSGIGGLTVLRAIREKFPNVDLVYLGDTARVPYGNKSPQTVVRYSFECADFLLFQDINLLVVACNTASSYALEELKKALSIPVVGVIEPGVKSALRTTSRGRVGVIGTMATIKSGSHKKLLEEYGVIVFQKACPLFVPLVEEGIIEGEIAKKVVEYYLQELKEVDIDTLILGCTHYPLLKPLIEDFIGEKVKVVDSAESTAREIEPLVSDQGSSELELYFTDHSQNMNFLIEFILGKPTEHKLVAPICNLR</sequence>
<organism evidence="9 10">
    <name type="scientific">Candidatus Dojkabacteria bacterium</name>
    <dbReference type="NCBI Taxonomy" id="2099670"/>
    <lineage>
        <taxon>Bacteria</taxon>
        <taxon>Candidatus Dojkabacteria</taxon>
    </lineage>
</organism>
<dbReference type="SUPFAM" id="SSF53681">
    <property type="entry name" value="Aspartate/glutamate racemase"/>
    <property type="match status" value="2"/>
</dbReference>
<evidence type="ECO:0000256" key="7">
    <source>
        <dbReference type="ARBA" id="ARBA00070053"/>
    </source>
</evidence>
<dbReference type="InterPro" id="IPR015942">
    <property type="entry name" value="Asp/Glu/hydantoin_racemase"/>
</dbReference>
<dbReference type="AlphaFoldDB" id="A0A3M0Z1C8"/>
<dbReference type="HAMAP" id="MF_00258">
    <property type="entry name" value="Glu_racemase"/>
    <property type="match status" value="1"/>
</dbReference>
<comment type="catalytic activity">
    <reaction evidence="1 8">
        <text>L-glutamate = D-glutamate</text>
        <dbReference type="Rhea" id="RHEA:12813"/>
        <dbReference type="ChEBI" id="CHEBI:29985"/>
        <dbReference type="ChEBI" id="CHEBI:29986"/>
        <dbReference type="EC" id="5.1.1.3"/>
    </reaction>
</comment>
<dbReference type="PANTHER" id="PTHR21198:SF2">
    <property type="entry name" value="GLUTAMATE RACEMASE"/>
    <property type="match status" value="1"/>
</dbReference>
<dbReference type="InterPro" id="IPR018187">
    <property type="entry name" value="Asp/Glu_racemase_AS_1"/>
</dbReference>
<keyword evidence="3 8" id="KW-0133">Cell shape</keyword>
<proteinExistence type="inferred from homology"/>
<dbReference type="EMBL" id="RFKV01000099">
    <property type="protein sequence ID" value="RMD76765.1"/>
    <property type="molecule type" value="Genomic_DNA"/>
</dbReference>
<dbReference type="InterPro" id="IPR001920">
    <property type="entry name" value="Asp/Glu_race"/>
</dbReference>
<feature type="binding site" evidence="8">
    <location>
        <begin position="7"/>
        <end position="8"/>
    </location>
    <ligand>
        <name>substrate</name>
    </ligand>
</feature>
<dbReference type="Gene3D" id="3.40.50.1860">
    <property type="match status" value="2"/>
</dbReference>
<dbReference type="GO" id="GO:0071555">
    <property type="term" value="P:cell wall organization"/>
    <property type="evidence" value="ECO:0007669"/>
    <property type="project" value="UniProtKB-KW"/>
</dbReference>
<feature type="binding site" evidence="8">
    <location>
        <begin position="180"/>
        <end position="181"/>
    </location>
    <ligand>
        <name>substrate</name>
    </ligand>
</feature>
<evidence type="ECO:0000313" key="9">
    <source>
        <dbReference type="EMBL" id="RMD76765.1"/>
    </source>
</evidence>
<dbReference type="NCBIfam" id="TIGR00067">
    <property type="entry name" value="glut_race"/>
    <property type="match status" value="1"/>
</dbReference>
<keyword evidence="5 8" id="KW-0413">Isomerase</keyword>
<evidence type="ECO:0000256" key="4">
    <source>
        <dbReference type="ARBA" id="ARBA00022984"/>
    </source>
</evidence>
<evidence type="ECO:0000256" key="8">
    <source>
        <dbReference type="HAMAP-Rule" id="MF_00258"/>
    </source>
</evidence>
<dbReference type="InterPro" id="IPR004391">
    <property type="entry name" value="Glu_race"/>
</dbReference>
<gene>
    <name evidence="8" type="primary">murI</name>
    <name evidence="9" type="ORF">D6810_03015</name>
</gene>
<feature type="binding site" evidence="8">
    <location>
        <begin position="39"/>
        <end position="40"/>
    </location>
    <ligand>
        <name>substrate</name>
    </ligand>
</feature>
<dbReference type="EC" id="5.1.1.3" evidence="2 8"/>
<evidence type="ECO:0000256" key="5">
    <source>
        <dbReference type="ARBA" id="ARBA00023235"/>
    </source>
</evidence>
<reference evidence="9 10" key="1">
    <citation type="submission" date="2018-10" db="EMBL/GenBank/DDBJ databases">
        <title>Thermophilic Lithotrophy and Phototrophy in an Intertidal, Iron-rich, Geothermal Spring.</title>
        <authorList>
            <person name="Ward L.M."/>
            <person name="Idei A."/>
            <person name="Nakagawa M."/>
            <person name="Ueno Y."/>
            <person name="Fischer W."/>
            <person name="Mcglynn S.E."/>
        </authorList>
    </citation>
    <scope>NUCLEOTIDE SEQUENCE [LARGE SCALE GENOMIC DNA]</scope>
    <source>
        <strain evidence="9">J137</strain>
    </source>
</reference>
<feature type="active site" description="Proton donor/acceptor" evidence="8">
    <location>
        <position position="179"/>
    </location>
</feature>
<feature type="binding site" evidence="8">
    <location>
        <begin position="71"/>
        <end position="72"/>
    </location>
    <ligand>
        <name>substrate</name>
    </ligand>
</feature>
<comment type="pathway">
    <text evidence="8">Cell wall biogenesis; peptidoglycan biosynthesis.</text>
</comment>
<evidence type="ECO:0000256" key="1">
    <source>
        <dbReference type="ARBA" id="ARBA00001602"/>
    </source>
</evidence>
<comment type="similarity">
    <text evidence="8">Belongs to the aspartate/glutamate racemases family.</text>
</comment>
<accession>A0A3M0Z1C8</accession>
<protein>
    <recommendedName>
        <fullName evidence="7 8">Glutamate racemase</fullName>
        <ecNumber evidence="2 8">5.1.1.3</ecNumber>
    </recommendedName>
</protein>
<dbReference type="GO" id="GO:0008360">
    <property type="term" value="P:regulation of cell shape"/>
    <property type="evidence" value="ECO:0007669"/>
    <property type="project" value="UniProtKB-KW"/>
</dbReference>
<dbReference type="InterPro" id="IPR033134">
    <property type="entry name" value="Asp/Glu_racemase_AS_2"/>
</dbReference>
<comment type="caution">
    <text evidence="9">The sequence shown here is derived from an EMBL/GenBank/DDBJ whole genome shotgun (WGS) entry which is preliminary data.</text>
</comment>
<comment type="function">
    <text evidence="8">Provides the (R)-glutamate required for cell wall biosynthesis.</text>
</comment>
<dbReference type="FunFam" id="3.40.50.1860:FF:000002">
    <property type="entry name" value="Glutamate racemase"/>
    <property type="match status" value="1"/>
</dbReference>
<dbReference type="Pfam" id="PF01177">
    <property type="entry name" value="Asp_Glu_race"/>
    <property type="match status" value="1"/>
</dbReference>
<evidence type="ECO:0000256" key="2">
    <source>
        <dbReference type="ARBA" id="ARBA00013090"/>
    </source>
</evidence>
<dbReference type="PROSITE" id="PS00923">
    <property type="entry name" value="ASP_GLU_RACEMASE_1"/>
    <property type="match status" value="1"/>
</dbReference>
<feature type="active site" description="Proton donor/acceptor" evidence="8">
    <location>
        <position position="70"/>
    </location>
</feature>
<dbReference type="PROSITE" id="PS00924">
    <property type="entry name" value="ASP_GLU_RACEMASE_2"/>
    <property type="match status" value="1"/>
</dbReference>
<dbReference type="GO" id="GO:0008881">
    <property type="term" value="F:glutamate racemase activity"/>
    <property type="evidence" value="ECO:0007669"/>
    <property type="project" value="UniProtKB-UniRule"/>
</dbReference>
<keyword evidence="6 8" id="KW-0961">Cell wall biogenesis/degradation</keyword>
<evidence type="ECO:0000256" key="3">
    <source>
        <dbReference type="ARBA" id="ARBA00022960"/>
    </source>
</evidence>